<keyword evidence="2" id="KW-0067">ATP-binding</keyword>
<dbReference type="InterPro" id="IPR040198">
    <property type="entry name" value="Fido_containing"/>
</dbReference>
<dbReference type="EMBL" id="PEYC01000004">
    <property type="protein sequence ID" value="PIS40361.1"/>
    <property type="molecule type" value="Genomic_DNA"/>
</dbReference>
<feature type="site" description="Important for autoinhibition of adenylyltransferase activity" evidence="3">
    <location>
        <position position="49"/>
    </location>
</feature>
<protein>
    <submittedName>
        <fullName evidence="5">Cell filamentation protein Fic</fullName>
    </submittedName>
</protein>
<keyword evidence="2" id="KW-0547">Nucleotide-binding</keyword>
<name>A0A2H0YPE2_9BACT</name>
<evidence type="ECO:0000256" key="1">
    <source>
        <dbReference type="PIRSR" id="PIRSR640198-1"/>
    </source>
</evidence>
<dbReference type="InterPro" id="IPR036597">
    <property type="entry name" value="Fido-like_dom_sf"/>
</dbReference>
<dbReference type="Proteomes" id="UP000231472">
    <property type="component" value="Unassembled WGS sequence"/>
</dbReference>
<dbReference type="InterPro" id="IPR003812">
    <property type="entry name" value="Fido"/>
</dbReference>
<feature type="domain" description="Fido" evidence="4">
    <location>
        <begin position="101"/>
        <end position="237"/>
    </location>
</feature>
<reference evidence="6" key="1">
    <citation type="submission" date="2017-09" db="EMBL/GenBank/DDBJ databases">
        <title>Depth-based differentiation of microbial function through sediment-hosted aquifers and enrichment of novel symbionts in the deep terrestrial subsurface.</title>
        <authorList>
            <person name="Probst A.J."/>
            <person name="Ladd B."/>
            <person name="Jarett J.K."/>
            <person name="Geller-Mcgrath D.E."/>
            <person name="Sieber C.M.K."/>
            <person name="Emerson J.B."/>
            <person name="Anantharaman K."/>
            <person name="Thomas B.C."/>
            <person name="Malmstrom R."/>
            <person name="Stieglmeier M."/>
            <person name="Klingl A."/>
            <person name="Woyke T."/>
            <person name="Ryan C.M."/>
            <person name="Banfield J.F."/>
        </authorList>
    </citation>
    <scope>NUCLEOTIDE SEQUENCE [LARGE SCALE GENOMIC DNA]</scope>
</reference>
<accession>A0A2H0YPE2</accession>
<dbReference type="PANTHER" id="PTHR13504">
    <property type="entry name" value="FIDO DOMAIN-CONTAINING PROTEIN DDB_G0283145"/>
    <property type="match status" value="1"/>
</dbReference>
<dbReference type="PANTHER" id="PTHR13504:SF38">
    <property type="entry name" value="FIDO DOMAIN-CONTAINING PROTEIN"/>
    <property type="match status" value="1"/>
</dbReference>
<evidence type="ECO:0000313" key="5">
    <source>
        <dbReference type="EMBL" id="PIS40361.1"/>
    </source>
</evidence>
<dbReference type="Pfam" id="PF02661">
    <property type="entry name" value="Fic"/>
    <property type="match status" value="1"/>
</dbReference>
<feature type="active site" evidence="1">
    <location>
        <position position="180"/>
    </location>
</feature>
<evidence type="ECO:0000313" key="6">
    <source>
        <dbReference type="Proteomes" id="UP000231472"/>
    </source>
</evidence>
<proteinExistence type="predicted"/>
<feature type="binding site" evidence="2">
    <location>
        <begin position="184"/>
        <end position="191"/>
    </location>
    <ligand>
        <name>ATP</name>
        <dbReference type="ChEBI" id="CHEBI:30616"/>
    </ligand>
</feature>
<dbReference type="SUPFAM" id="SSF140931">
    <property type="entry name" value="Fic-like"/>
    <property type="match status" value="1"/>
</dbReference>
<dbReference type="AlphaFoldDB" id="A0A2H0YPE2"/>
<dbReference type="Gene3D" id="1.10.3290.10">
    <property type="entry name" value="Fido-like domain"/>
    <property type="match status" value="1"/>
</dbReference>
<dbReference type="GO" id="GO:0005524">
    <property type="term" value="F:ATP binding"/>
    <property type="evidence" value="ECO:0007669"/>
    <property type="project" value="UniProtKB-KW"/>
</dbReference>
<gene>
    <name evidence="5" type="ORF">COT32_00150</name>
</gene>
<evidence type="ECO:0000259" key="4">
    <source>
        <dbReference type="PROSITE" id="PS51459"/>
    </source>
</evidence>
<feature type="binding site" evidence="2">
    <location>
        <begin position="216"/>
        <end position="217"/>
    </location>
    <ligand>
        <name>ATP</name>
        <dbReference type="ChEBI" id="CHEBI:30616"/>
    </ligand>
</feature>
<comment type="caution">
    <text evidence="5">The sequence shown here is derived from an EMBL/GenBank/DDBJ whole genome shotgun (WGS) entry which is preliminary data.</text>
</comment>
<sequence length="318" mass="37373">MKYLNKNLQSRTERKLKELNKLRPLPFSAVKKLQEQFQIEMTYNSNAIEGNSLTLKETFLVINEGITIKGKPLKDHLEAKNHQEALEYLYDLVEKGKKQTISEYFLRNLHKLIMQETDKEWAGKYRNSNVIIVGADHIPPDAIDIPNEMEKLRKWMEQNKRKLHIIELAALIHHKLVNIHPFFDGNGRTARLVMNLLLMQEGYPLAIVLKNDRKKYYRFLNQADKGNLIPFVNFIAQSLEHSLDIYLKSLTPFSQKRETFLSLSEISKQTPYSSKYLNLLARQGKLEAHKQGRNWLTTKEAVERYIKDRKRNRKINSN</sequence>
<dbReference type="PROSITE" id="PS51459">
    <property type="entry name" value="FIDO"/>
    <property type="match status" value="1"/>
</dbReference>
<evidence type="ECO:0000256" key="3">
    <source>
        <dbReference type="PIRSR" id="PIRSR640198-3"/>
    </source>
</evidence>
<evidence type="ECO:0000256" key="2">
    <source>
        <dbReference type="PIRSR" id="PIRSR640198-2"/>
    </source>
</evidence>
<organism evidence="5 6">
    <name type="scientific">Candidatus Nealsonbacteria bacterium CG08_land_8_20_14_0_20_36_22</name>
    <dbReference type="NCBI Taxonomy" id="1974704"/>
    <lineage>
        <taxon>Bacteria</taxon>
        <taxon>Candidatus Nealsoniibacteriota</taxon>
    </lineage>
</organism>